<dbReference type="Pfam" id="PF00233">
    <property type="entry name" value="PDEase_I"/>
    <property type="match status" value="1"/>
</dbReference>
<evidence type="ECO:0000256" key="7">
    <source>
        <dbReference type="PIRSR" id="PIRSR623088-3"/>
    </source>
</evidence>
<evidence type="ECO:0000256" key="4">
    <source>
        <dbReference type="ARBA" id="ARBA00022801"/>
    </source>
</evidence>
<evidence type="ECO:0000256" key="9">
    <source>
        <dbReference type="SAM" id="MobiDB-lite"/>
    </source>
</evidence>
<evidence type="ECO:0000256" key="8">
    <source>
        <dbReference type="RuleBase" id="RU363067"/>
    </source>
</evidence>
<dbReference type="InterPro" id="IPR003018">
    <property type="entry name" value="GAF"/>
</dbReference>
<comment type="caution">
    <text evidence="11">The sequence shown here is derived from an EMBL/GenBank/DDBJ whole genome shotgun (WGS) entry which is preliminary data.</text>
</comment>
<dbReference type="AlphaFoldDB" id="A0A8S9YVR4"/>
<dbReference type="Gene3D" id="1.10.1300.10">
    <property type="entry name" value="3'5'-cyclic nucleotide phosphodiesterase, catalytic domain"/>
    <property type="match status" value="1"/>
</dbReference>
<evidence type="ECO:0000313" key="11">
    <source>
        <dbReference type="EMBL" id="KAF7258722.1"/>
    </source>
</evidence>
<name>A0A8S9YVR4_9TREM</name>
<feature type="active site" description="Proton donor" evidence="5">
    <location>
        <position position="680"/>
    </location>
</feature>
<dbReference type="SMART" id="SM00471">
    <property type="entry name" value="HDc"/>
    <property type="match status" value="1"/>
</dbReference>
<dbReference type="GO" id="GO:0007165">
    <property type="term" value="P:signal transduction"/>
    <property type="evidence" value="ECO:0007669"/>
    <property type="project" value="InterPro"/>
</dbReference>
<dbReference type="Pfam" id="PF01590">
    <property type="entry name" value="GAF"/>
    <property type="match status" value="2"/>
</dbReference>
<feature type="binding site" evidence="6">
    <location>
        <begin position="680"/>
        <end position="684"/>
    </location>
    <ligand>
        <name>AMP</name>
        <dbReference type="ChEBI" id="CHEBI:456215"/>
    </ligand>
</feature>
<dbReference type="PRINTS" id="PR00387">
    <property type="entry name" value="PDIESTERASE1"/>
</dbReference>
<dbReference type="EC" id="3.1.4.-" evidence="8"/>
<feature type="binding site" evidence="7">
    <location>
        <position position="684"/>
    </location>
    <ligand>
        <name>Zn(2+)</name>
        <dbReference type="ChEBI" id="CHEBI:29105"/>
        <label>1</label>
    </ligand>
</feature>
<organism evidence="11 12">
    <name type="scientific">Paragonimus skrjabini miyazakii</name>
    <dbReference type="NCBI Taxonomy" id="59628"/>
    <lineage>
        <taxon>Eukaryota</taxon>
        <taxon>Metazoa</taxon>
        <taxon>Spiralia</taxon>
        <taxon>Lophotrochozoa</taxon>
        <taxon>Platyhelminthes</taxon>
        <taxon>Trematoda</taxon>
        <taxon>Digenea</taxon>
        <taxon>Plagiorchiida</taxon>
        <taxon>Troglotremata</taxon>
        <taxon>Troglotrematidae</taxon>
        <taxon>Paragonimus</taxon>
    </lineage>
</organism>
<evidence type="ECO:0000256" key="2">
    <source>
        <dbReference type="ARBA" id="ARBA00022535"/>
    </source>
</evidence>
<dbReference type="InterPro" id="IPR023088">
    <property type="entry name" value="PDEase"/>
</dbReference>
<feature type="binding site" evidence="7">
    <location>
        <position position="720"/>
    </location>
    <ligand>
        <name>Zn(2+)</name>
        <dbReference type="ChEBI" id="CHEBI:29105"/>
        <label>1</label>
    </ligand>
</feature>
<feature type="binding site" evidence="7">
    <location>
        <position position="845"/>
    </location>
    <ligand>
        <name>Zn(2+)</name>
        <dbReference type="ChEBI" id="CHEBI:29105"/>
        <label>1</label>
    </ligand>
</feature>
<evidence type="ECO:0000256" key="3">
    <source>
        <dbReference type="ARBA" id="ARBA00022723"/>
    </source>
</evidence>
<dbReference type="CDD" id="cd00077">
    <property type="entry name" value="HDc"/>
    <property type="match status" value="1"/>
</dbReference>
<dbReference type="GO" id="GO:0046872">
    <property type="term" value="F:metal ion binding"/>
    <property type="evidence" value="ECO:0007669"/>
    <property type="project" value="UniProtKB-KW"/>
</dbReference>
<evidence type="ECO:0000256" key="5">
    <source>
        <dbReference type="PIRSR" id="PIRSR623088-1"/>
    </source>
</evidence>
<dbReference type="Gene3D" id="3.30.450.40">
    <property type="match status" value="2"/>
</dbReference>
<comment type="cofactor">
    <cofactor evidence="8">
        <name>a divalent metal cation</name>
        <dbReference type="ChEBI" id="CHEBI:60240"/>
    </cofactor>
    <text evidence="8">Binds 2 divalent metal cations per subunit. Site 1 may preferentially bind zinc ions, while site 2 has a preference for magnesium and/or manganese ions.</text>
</comment>
<keyword evidence="4 8" id="KW-0378">Hydrolase</keyword>
<evidence type="ECO:0000256" key="1">
    <source>
        <dbReference type="ARBA" id="ARBA00007648"/>
    </source>
</evidence>
<dbReference type="SUPFAM" id="SSF109604">
    <property type="entry name" value="HD-domain/PDEase-like"/>
    <property type="match status" value="1"/>
</dbReference>
<dbReference type="InterPro" id="IPR003607">
    <property type="entry name" value="HD/PDEase_dom"/>
</dbReference>
<dbReference type="InterPro" id="IPR023174">
    <property type="entry name" value="PDEase_CS"/>
</dbReference>
<dbReference type="FunFam" id="1.10.1300.10:FF:000003">
    <property type="entry name" value="Phosphodiesterase"/>
    <property type="match status" value="1"/>
</dbReference>
<evidence type="ECO:0000259" key="10">
    <source>
        <dbReference type="PROSITE" id="PS51845"/>
    </source>
</evidence>
<feature type="binding site" evidence="7">
    <location>
        <position position="721"/>
    </location>
    <ligand>
        <name>Zn(2+)</name>
        <dbReference type="ChEBI" id="CHEBI:29105"/>
        <label>1</label>
    </ligand>
</feature>
<feature type="region of interest" description="Disordered" evidence="9">
    <location>
        <begin position="526"/>
        <end position="550"/>
    </location>
</feature>
<feature type="binding site" evidence="6">
    <location>
        <position position="898"/>
    </location>
    <ligand>
        <name>AMP</name>
        <dbReference type="ChEBI" id="CHEBI:456215"/>
    </ligand>
</feature>
<gene>
    <name evidence="11" type="ORF">EG68_04106</name>
</gene>
<dbReference type="GO" id="GO:0004114">
    <property type="term" value="F:3',5'-cyclic-nucleotide phosphodiesterase activity"/>
    <property type="evidence" value="ECO:0007669"/>
    <property type="project" value="InterPro"/>
</dbReference>
<dbReference type="InterPro" id="IPR036971">
    <property type="entry name" value="PDEase_catalytic_dom_sf"/>
</dbReference>
<proteinExistence type="inferred from homology"/>
<dbReference type="PROSITE" id="PS00126">
    <property type="entry name" value="PDEASE_I_1"/>
    <property type="match status" value="1"/>
</dbReference>
<dbReference type="PROSITE" id="PS51845">
    <property type="entry name" value="PDEASE_I_2"/>
    <property type="match status" value="1"/>
</dbReference>
<dbReference type="SUPFAM" id="SSF55781">
    <property type="entry name" value="GAF domain-like"/>
    <property type="match status" value="2"/>
</dbReference>
<dbReference type="InterPro" id="IPR029016">
    <property type="entry name" value="GAF-like_dom_sf"/>
</dbReference>
<feature type="binding site" evidence="6">
    <location>
        <position position="721"/>
    </location>
    <ligand>
        <name>AMP</name>
        <dbReference type="ChEBI" id="CHEBI:456215"/>
    </ligand>
</feature>
<dbReference type="PANTHER" id="PTHR11347">
    <property type="entry name" value="CYCLIC NUCLEOTIDE PHOSPHODIESTERASE"/>
    <property type="match status" value="1"/>
</dbReference>
<dbReference type="InterPro" id="IPR002073">
    <property type="entry name" value="PDEase_catalytic_dom"/>
</dbReference>
<protein>
    <recommendedName>
        <fullName evidence="8">Phosphodiesterase</fullName>
        <ecNumber evidence="8">3.1.4.-</ecNumber>
    </recommendedName>
</protein>
<keyword evidence="2" id="KW-0140">cGMP</keyword>
<keyword evidence="12" id="KW-1185">Reference proteome</keyword>
<accession>A0A8S9YVR4</accession>
<dbReference type="Proteomes" id="UP000822476">
    <property type="component" value="Unassembled WGS sequence"/>
</dbReference>
<feature type="domain" description="PDEase" evidence="10">
    <location>
        <begin position="603"/>
        <end position="941"/>
    </location>
</feature>
<sequence length="1026" mass="115492">MSPGSPCLCQICGSEFPPESQSGFYEKLTEWLDNHPTFTWNYFNQKATAPTLDPWTEIETAHAKFHEPFSSSDKISEQNPSPSPCASLPVSMRKISSHDFDFPEQLPILSASADGKPTFMPADFRRETLISLDSILPPRSSMSHDCAALPNERELINELVIDVCRELDITALCFKILQNVCTLVEADRGSLFLVDRNRSTGKVVLVSKLFDVTPECSLTESLSRSERRRVTIPLGVGVSGHVAQTGEYANIPDAYSDPRFTDAVDRETGYKTKCILCMPIKDVDGTVIAVALVMNKRQRRRSSLTTLSAYSPKKPDVPSPEATGDLESFTDRDVRVFQSYVNFCGIGLHNAQIYQKSRLETYRNQILLELARIIFSEHSDISRLIYTVLLHTVSLLQCQRCQLLLVKEDSSHADEPESPSSATFSHVFNITWSDRMDTIDLSNPTHSVENSRFPVHLELATHIVKTGESINLSHAPSDPRFDATLEADLELSWRTQALLCMPIKHWDGHVLAVCYLVNKGSKESKDSQQIGLSSTPSDDDSEETQDASPDWSHTFGQVDECLFEALALFAGLGIANRQTYDRVLRLVAKQRILLDVLSYHATAPMSEAKWLANSLIPSVRFFQLDQFTFTDIELSDETTLQATLRMFLEMRFMKTFKIEMIRLCRWILSVKKNYREVTYHNWRHAFNVTQTMFAVLMNANLHNLFSDLECLALLVACLSHDLDHRGTDNQFQVKTMSPLAQLYSTSVLEHHHFNQCMMLLSRKGTDFLSCLTSTDYHHVIRLIREDILATDLSRYFARLPIFQHTLTERANRIAETPSSSVTMEPWVSDVTERSLLGCMLMTTCDISAITKPWPVQKMTAELVTAEFFEQGDLEKSELHTQPRDLMDRNRLSELPNLQLNFIDSVCLPIYKAIVQVSDALQPLLDGCVRNRACWSHLMEGHEVPESLFGIPDAYPAGTLSTRPISIIRLPHATRLGTMNSTRVRQIVSSRPLESTPARRISSVASTTVGGGLVDSTVPTDPSSCTK</sequence>
<feature type="region of interest" description="Disordered" evidence="9">
    <location>
        <begin position="304"/>
        <end position="326"/>
    </location>
</feature>
<keyword evidence="3 7" id="KW-0479">Metal-binding</keyword>
<dbReference type="SMART" id="SM00065">
    <property type="entry name" value="GAF"/>
    <property type="match status" value="2"/>
</dbReference>
<dbReference type="EMBL" id="JTDE01001565">
    <property type="protein sequence ID" value="KAF7258722.1"/>
    <property type="molecule type" value="Genomic_DNA"/>
</dbReference>
<reference evidence="11" key="1">
    <citation type="submission" date="2019-07" db="EMBL/GenBank/DDBJ databases">
        <title>Annotation for the trematode Paragonimus miyazaki's.</title>
        <authorList>
            <person name="Choi Y.-J."/>
        </authorList>
    </citation>
    <scope>NUCLEOTIDE SEQUENCE</scope>
    <source>
        <strain evidence="11">Japan</strain>
    </source>
</reference>
<dbReference type="OrthoDB" id="295473at2759"/>
<feature type="binding site" evidence="6">
    <location>
        <position position="845"/>
    </location>
    <ligand>
        <name>AMP</name>
        <dbReference type="ChEBI" id="CHEBI:456215"/>
    </ligand>
</feature>
<feature type="binding site" evidence="7">
    <location>
        <position position="721"/>
    </location>
    <ligand>
        <name>Zn(2+)</name>
        <dbReference type="ChEBI" id="CHEBI:29105"/>
        <label>2</label>
    </ligand>
</feature>
<evidence type="ECO:0000313" key="12">
    <source>
        <dbReference type="Proteomes" id="UP000822476"/>
    </source>
</evidence>
<comment type="similarity">
    <text evidence="1 8">Belongs to the cyclic nucleotide phosphodiesterase family.</text>
</comment>
<evidence type="ECO:0000256" key="6">
    <source>
        <dbReference type="PIRSR" id="PIRSR623088-2"/>
    </source>
</evidence>